<evidence type="ECO:0000256" key="1">
    <source>
        <dbReference type="SAM" id="MobiDB-lite"/>
    </source>
</evidence>
<dbReference type="SUPFAM" id="SSF54001">
    <property type="entry name" value="Cysteine proteinases"/>
    <property type="match status" value="1"/>
</dbReference>
<dbReference type="AlphaFoldDB" id="A0AAX3FPP7"/>
<accession>A0AAX3FPP7</accession>
<dbReference type="GO" id="GO:0008233">
    <property type="term" value="F:peptidase activity"/>
    <property type="evidence" value="ECO:0007669"/>
    <property type="project" value="UniProtKB-KW"/>
</dbReference>
<keyword evidence="2" id="KW-0645">Protease</keyword>
<proteinExistence type="predicted"/>
<dbReference type="Proteomes" id="UP000277437">
    <property type="component" value="Chromosome"/>
</dbReference>
<evidence type="ECO:0000313" key="2">
    <source>
        <dbReference type="EMBL" id="VEF72707.1"/>
    </source>
</evidence>
<sequence length="330" mass="37746">MKTSKAAEVWPAKAAASKEDLSKSPLRVKEESRKAKEAYIAWRKNCTILLERPAINNEPSVDTDCKRSVQTDSNNHSKDKKTPTSEQLTKMFEFLGVSFEFVPITYLGLLGFMPAEEVKAFIESRCKKKQIDLRSSLSPRKAYKLIDALQTIFPELHRYIAAVYEGALEIEFSQGGFSGTDTLSREDLCYPLTLKWLADQGTGQVMDFFNDINTCEGRKELMSLVESHDSVGRYMRGRGLAWEDKSTERFEKIEGDGKYFIKLIDRGSKTIGHAMGAFVDRKSSFYFMFDPNRGVFSFNSEHQINSFLDDYSRIFYRGLRKGRLRLVCNI</sequence>
<keyword evidence="2" id="KW-0378">Hydrolase</keyword>
<dbReference type="GO" id="GO:0006508">
    <property type="term" value="P:proteolysis"/>
    <property type="evidence" value="ECO:0007669"/>
    <property type="project" value="UniProtKB-KW"/>
</dbReference>
<protein>
    <submittedName>
        <fullName evidence="2">Cysteine protease domain, YopT-type</fullName>
    </submittedName>
</protein>
<feature type="compositionally biased region" description="Basic and acidic residues" evidence="1">
    <location>
        <begin position="63"/>
        <end position="83"/>
    </location>
</feature>
<organism evidence="2 3">
    <name type="scientific">Pseudomonas chlororaphis</name>
    <dbReference type="NCBI Taxonomy" id="587753"/>
    <lineage>
        <taxon>Bacteria</taxon>
        <taxon>Pseudomonadati</taxon>
        <taxon>Pseudomonadota</taxon>
        <taxon>Gammaproteobacteria</taxon>
        <taxon>Pseudomonadales</taxon>
        <taxon>Pseudomonadaceae</taxon>
        <taxon>Pseudomonas</taxon>
    </lineage>
</organism>
<gene>
    <name evidence="2" type="ORF">NCTC7357_00943</name>
</gene>
<feature type="region of interest" description="Disordered" evidence="1">
    <location>
        <begin position="59"/>
        <end position="84"/>
    </location>
</feature>
<dbReference type="Gene3D" id="3.90.70.20">
    <property type="match status" value="1"/>
</dbReference>
<dbReference type="RefSeq" id="WP_124324733.1">
    <property type="nucleotide sequence ID" value="NZ_CP118137.1"/>
</dbReference>
<evidence type="ECO:0000313" key="3">
    <source>
        <dbReference type="Proteomes" id="UP000277437"/>
    </source>
</evidence>
<dbReference type="InterPro" id="IPR038765">
    <property type="entry name" value="Papain-like_cys_pep_sf"/>
</dbReference>
<reference evidence="2 3" key="1">
    <citation type="submission" date="2018-12" db="EMBL/GenBank/DDBJ databases">
        <authorList>
            <consortium name="Pathogen Informatics"/>
        </authorList>
    </citation>
    <scope>NUCLEOTIDE SEQUENCE [LARGE SCALE GENOMIC DNA]</scope>
    <source>
        <strain evidence="2 3">NCTC7357</strain>
    </source>
</reference>
<dbReference type="EMBL" id="LR134334">
    <property type="protein sequence ID" value="VEF72707.1"/>
    <property type="molecule type" value="Genomic_DNA"/>
</dbReference>
<name>A0AAX3FPP7_9PSED</name>